<dbReference type="Pfam" id="PF00950">
    <property type="entry name" value="ABC-3"/>
    <property type="match status" value="1"/>
</dbReference>
<dbReference type="AlphaFoldDB" id="A0A347VRI7"/>
<dbReference type="GO" id="GO:0043190">
    <property type="term" value="C:ATP-binding cassette (ABC) transporter complex"/>
    <property type="evidence" value="ECO:0007669"/>
    <property type="project" value="InterPro"/>
</dbReference>
<evidence type="ECO:0000313" key="8">
    <source>
        <dbReference type="EMBL" id="MWV68793.1"/>
    </source>
</evidence>
<reference evidence="9 10" key="2">
    <citation type="journal article" date="2016" name="Infect. Immun.">
        <title>Helicobacter saguini, a Novel Helicobacter Isolated from Cotton-Top Tamarins with Ulcerative Colitis, Has Proinflammatory Properties and Induces Typhlocolitis and Dysplasia in Gnotobiotic IL-10-/- Mice.</title>
        <authorList>
            <person name="Shen Z."/>
            <person name="Mannion A."/>
            <person name="Whary M.T."/>
            <person name="Muthupalani S."/>
            <person name="Sheh A."/>
            <person name="Feng Y."/>
            <person name="Gong G."/>
            <person name="Vandamme P."/>
            <person name="Holcombe H.R."/>
            <person name="Paster B.J."/>
            <person name="Fox J.G."/>
        </authorList>
    </citation>
    <scope>NUCLEOTIDE SEQUENCE [LARGE SCALE GENOMIC DNA]</scope>
    <source>
        <strain evidence="9 10">MIT 97-6194</strain>
    </source>
</reference>
<feature type="transmembrane region" description="Helical" evidence="7">
    <location>
        <begin position="222"/>
        <end position="241"/>
    </location>
</feature>
<evidence type="ECO:0000313" key="11">
    <source>
        <dbReference type="Proteomes" id="UP000477070"/>
    </source>
</evidence>
<evidence type="ECO:0000256" key="6">
    <source>
        <dbReference type="RuleBase" id="RU003943"/>
    </source>
</evidence>
<keyword evidence="3 6" id="KW-0812">Transmembrane</keyword>
<evidence type="ECO:0000256" key="1">
    <source>
        <dbReference type="ARBA" id="ARBA00004141"/>
    </source>
</evidence>
<dbReference type="Proteomes" id="UP000477070">
    <property type="component" value="Unassembled WGS sequence"/>
</dbReference>
<reference evidence="8 11" key="4">
    <citation type="submission" date="2019-12" db="EMBL/GenBank/DDBJ databases">
        <title>Multi-Generational Helicobacter saguini Isolates.</title>
        <authorList>
            <person name="Mannion A."/>
            <person name="Shen Z."/>
            <person name="Fox J.G."/>
        </authorList>
    </citation>
    <scope>NUCLEOTIDE SEQUENCE [LARGE SCALE GENOMIC DNA]</scope>
    <source>
        <strain evidence="8">16-048</strain>
        <strain evidence="11">16-048 (F4)</strain>
    </source>
</reference>
<feature type="transmembrane region" description="Helical" evidence="7">
    <location>
        <begin position="135"/>
        <end position="153"/>
    </location>
</feature>
<comment type="caution">
    <text evidence="9">The sequence shown here is derived from an EMBL/GenBank/DDBJ whole genome shotgun (WGS) entry which is preliminary data.</text>
</comment>
<dbReference type="PANTHER" id="PTHR30477:SF18">
    <property type="entry name" value="METAL TRANSPORT SYSTEM MEMBRANE PROTEIN CT_417-RELATED"/>
    <property type="match status" value="1"/>
</dbReference>
<dbReference type="EMBL" id="QBIU01000001">
    <property type="protein sequence ID" value="MWV68793.1"/>
    <property type="molecule type" value="Genomic_DNA"/>
</dbReference>
<protein>
    <submittedName>
        <fullName evidence="9">Metal ABC transporter permease</fullName>
    </submittedName>
</protein>
<dbReference type="STRING" id="1548018.LS64_05110"/>
<evidence type="ECO:0000313" key="10">
    <source>
        <dbReference type="Proteomes" id="UP000029714"/>
    </source>
</evidence>
<dbReference type="GO" id="GO:0010043">
    <property type="term" value="P:response to zinc ion"/>
    <property type="evidence" value="ECO:0007669"/>
    <property type="project" value="TreeGrafter"/>
</dbReference>
<dbReference type="InterPro" id="IPR037294">
    <property type="entry name" value="ABC_BtuC-like"/>
</dbReference>
<evidence type="ECO:0000256" key="5">
    <source>
        <dbReference type="ARBA" id="ARBA00023136"/>
    </source>
</evidence>
<comment type="similarity">
    <text evidence="2 6">Belongs to the ABC-3 integral membrane protein family.</text>
</comment>
<name>A0A347VRI7_9HELI</name>
<organism evidence="9 10">
    <name type="scientific">Helicobacter saguini</name>
    <dbReference type="NCBI Taxonomy" id="1548018"/>
    <lineage>
        <taxon>Bacteria</taxon>
        <taxon>Pseudomonadati</taxon>
        <taxon>Campylobacterota</taxon>
        <taxon>Epsilonproteobacteria</taxon>
        <taxon>Campylobacterales</taxon>
        <taxon>Helicobacteraceae</taxon>
        <taxon>Helicobacter</taxon>
    </lineage>
</organism>
<feature type="transmembrane region" description="Helical" evidence="7">
    <location>
        <begin position="173"/>
        <end position="190"/>
    </location>
</feature>
<keyword evidence="6" id="KW-0813">Transport</keyword>
<gene>
    <name evidence="8" type="ORF">DCO61_01810</name>
    <name evidence="9" type="ORF">LS64_005875</name>
</gene>
<reference evidence="9 10" key="1">
    <citation type="journal article" date="2014" name="Genome Announc.">
        <title>Draft genome sequences of eight enterohepatic helicobacter species isolated from both laboratory and wild rodents.</title>
        <authorList>
            <person name="Sheh A."/>
            <person name="Shen Z."/>
            <person name="Fox J.G."/>
        </authorList>
    </citation>
    <scope>NUCLEOTIDE SEQUENCE [LARGE SCALE GENOMIC DNA]</scope>
    <source>
        <strain evidence="9 10">MIT 97-6194</strain>
    </source>
</reference>
<keyword evidence="4 7" id="KW-1133">Transmembrane helix</keyword>
<evidence type="ECO:0000256" key="3">
    <source>
        <dbReference type="ARBA" id="ARBA00022692"/>
    </source>
</evidence>
<feature type="transmembrane region" description="Helical" evidence="7">
    <location>
        <begin position="93"/>
        <end position="115"/>
    </location>
</feature>
<accession>A0A347VRI7</accession>
<evidence type="ECO:0000256" key="7">
    <source>
        <dbReference type="SAM" id="Phobius"/>
    </source>
</evidence>
<proteinExistence type="inferred from homology"/>
<reference evidence="9" key="3">
    <citation type="submission" date="2018-04" db="EMBL/GenBank/DDBJ databases">
        <authorList>
            <person name="Sheh A."/>
            <person name="Shen Z."/>
            <person name="Mannion A.J."/>
            <person name="Fox J.G."/>
        </authorList>
    </citation>
    <scope>NUCLEOTIDE SEQUENCE</scope>
    <source>
        <strain evidence="9">MIT 97-6194</strain>
    </source>
</reference>
<evidence type="ECO:0000313" key="9">
    <source>
        <dbReference type="EMBL" id="TLD94454.1"/>
    </source>
</evidence>
<dbReference type="Proteomes" id="UP000029714">
    <property type="component" value="Unassembled WGS sequence"/>
</dbReference>
<feature type="transmembrane region" description="Helical" evidence="7">
    <location>
        <begin position="12"/>
        <end position="34"/>
    </location>
</feature>
<evidence type="ECO:0000256" key="4">
    <source>
        <dbReference type="ARBA" id="ARBA00022989"/>
    </source>
</evidence>
<evidence type="ECO:0000256" key="2">
    <source>
        <dbReference type="ARBA" id="ARBA00008034"/>
    </source>
</evidence>
<dbReference type="SUPFAM" id="SSF81345">
    <property type="entry name" value="ABC transporter involved in vitamin B12 uptake, BtuC"/>
    <property type="match status" value="1"/>
</dbReference>
<sequence>MSFLDAIFENIFLQNALLGIGLIAVISGIVGSLLVSNKIVFLGGGVAHSAYGGIGVAFFYGFSLLLGATLSAIFVAFVLAIVKKKYAESIDTFSAILWAFGMALGVIFMNLSSNINADIESYLFGSLLSVDNELLAILLGFDILLLFFTICYYKEILYVSYDYEFCKLKGLKVSLISNIIFAFIAIGVVLSMQISGLMLVLAMLSIPAFIANMFVKSLSGQMIFAGILSGIFMIFGLFFAFSYNFSVGASITLVSIVFLGVFIFLKLVLRRLYG</sequence>
<dbReference type="EMBL" id="JRMP02000007">
    <property type="protein sequence ID" value="TLD94454.1"/>
    <property type="molecule type" value="Genomic_DNA"/>
</dbReference>
<keyword evidence="5 7" id="KW-0472">Membrane</keyword>
<comment type="subcellular location">
    <subcellularLocation>
        <location evidence="6">Cell membrane</location>
        <topology evidence="6">Multi-pass membrane protein</topology>
    </subcellularLocation>
    <subcellularLocation>
        <location evidence="1">Membrane</location>
        <topology evidence="1">Multi-pass membrane protein</topology>
    </subcellularLocation>
</comment>
<dbReference type="Gene3D" id="1.10.3470.10">
    <property type="entry name" value="ABC transporter involved in vitamin B12 uptake, BtuC"/>
    <property type="match status" value="1"/>
</dbReference>
<dbReference type="PANTHER" id="PTHR30477">
    <property type="entry name" value="ABC-TRANSPORTER METAL-BINDING PROTEIN"/>
    <property type="match status" value="1"/>
</dbReference>
<dbReference type="GO" id="GO:0055085">
    <property type="term" value="P:transmembrane transport"/>
    <property type="evidence" value="ECO:0007669"/>
    <property type="project" value="InterPro"/>
</dbReference>
<keyword evidence="10" id="KW-1185">Reference proteome</keyword>
<feature type="transmembrane region" description="Helical" evidence="7">
    <location>
        <begin position="247"/>
        <end position="269"/>
    </location>
</feature>
<feature type="transmembrane region" description="Helical" evidence="7">
    <location>
        <begin position="196"/>
        <end position="215"/>
    </location>
</feature>
<feature type="transmembrane region" description="Helical" evidence="7">
    <location>
        <begin position="54"/>
        <end position="81"/>
    </location>
</feature>
<dbReference type="OrthoDB" id="9798540at2"/>
<dbReference type="RefSeq" id="WP_034571303.1">
    <property type="nucleotide sequence ID" value="NZ_JRMP02000007.1"/>
</dbReference>
<dbReference type="InterPro" id="IPR001626">
    <property type="entry name" value="ABC_TroCD"/>
</dbReference>